<dbReference type="Proteomes" id="UP000683246">
    <property type="component" value="Chromosome"/>
</dbReference>
<name>A0A8J8MLH7_9FIRM</name>
<protein>
    <submittedName>
        <fullName evidence="1">Uncharacterized protein</fullName>
    </submittedName>
</protein>
<dbReference type="Gene3D" id="3.40.50.300">
    <property type="entry name" value="P-loop containing nucleotide triphosphate hydrolases"/>
    <property type="match status" value="1"/>
</dbReference>
<dbReference type="InterPro" id="IPR004948">
    <property type="entry name" value="Nuc-triphosphatase_THEP1"/>
</dbReference>
<dbReference type="EMBL" id="CP058649">
    <property type="protein sequence ID" value="QUI23493.1"/>
    <property type="molecule type" value="Genomic_DNA"/>
</dbReference>
<dbReference type="KEGG" id="vpy:HZI73_14910"/>
<accession>A0A8J8MLH7</accession>
<dbReference type="InterPro" id="IPR027417">
    <property type="entry name" value="P-loop_NTPase"/>
</dbReference>
<sequence>MIHMVTGKINSGKTTRMLNMYRNIGRGDGYVSIKHMKDDQVHSYELMRLTTKEKRLLVLREDYLSDDWVEGCKIGPYSFSKNALDDVHNTMLSLLEQKISPLFLDEVGQLELQGKAFYRTFKQLVKKADELYVTVREDNIQDIVQTFELHIKGYDIIT</sequence>
<dbReference type="AlphaFoldDB" id="A0A8J8MLH7"/>
<keyword evidence="2" id="KW-1185">Reference proteome</keyword>
<evidence type="ECO:0000313" key="1">
    <source>
        <dbReference type="EMBL" id="QUI23493.1"/>
    </source>
</evidence>
<dbReference type="RefSeq" id="WP_212694177.1">
    <property type="nucleotide sequence ID" value="NZ_CP058649.1"/>
</dbReference>
<gene>
    <name evidence="1" type="ORF">HZI73_14910</name>
</gene>
<dbReference type="GO" id="GO:0017111">
    <property type="term" value="F:ribonucleoside triphosphate phosphatase activity"/>
    <property type="evidence" value="ECO:0007669"/>
    <property type="project" value="InterPro"/>
</dbReference>
<proteinExistence type="predicted"/>
<reference evidence="1" key="1">
    <citation type="submission" date="2020-07" db="EMBL/GenBank/DDBJ databases">
        <title>Vallitalea pronyensis genome.</title>
        <authorList>
            <person name="Postec A."/>
        </authorList>
    </citation>
    <scope>NUCLEOTIDE SEQUENCE</scope>
    <source>
        <strain evidence="1">FatNI3</strain>
    </source>
</reference>
<dbReference type="Pfam" id="PF03266">
    <property type="entry name" value="NTPase_1"/>
    <property type="match status" value="1"/>
</dbReference>
<organism evidence="1 2">
    <name type="scientific">Vallitalea pronyensis</name>
    <dbReference type="NCBI Taxonomy" id="1348613"/>
    <lineage>
        <taxon>Bacteria</taxon>
        <taxon>Bacillati</taxon>
        <taxon>Bacillota</taxon>
        <taxon>Clostridia</taxon>
        <taxon>Lachnospirales</taxon>
        <taxon>Vallitaleaceae</taxon>
        <taxon>Vallitalea</taxon>
    </lineage>
</organism>
<evidence type="ECO:0000313" key="2">
    <source>
        <dbReference type="Proteomes" id="UP000683246"/>
    </source>
</evidence>